<evidence type="ECO:0000256" key="1">
    <source>
        <dbReference type="SAM" id="Phobius"/>
    </source>
</evidence>
<keyword evidence="1" id="KW-1133">Transmembrane helix</keyword>
<feature type="transmembrane region" description="Helical" evidence="1">
    <location>
        <begin position="12"/>
        <end position="31"/>
    </location>
</feature>
<protein>
    <recommendedName>
        <fullName evidence="2">Mce/MlaD domain-containing protein</fullName>
    </recommendedName>
</protein>
<dbReference type="EMBL" id="BAAALG010000013">
    <property type="protein sequence ID" value="GAA1111598.1"/>
    <property type="molecule type" value="Genomic_DNA"/>
</dbReference>
<comment type="caution">
    <text evidence="3">The sequence shown here is derived from an EMBL/GenBank/DDBJ whole genome shotgun (WGS) entry which is preliminary data.</text>
</comment>
<dbReference type="Pfam" id="PF02470">
    <property type="entry name" value="MlaD"/>
    <property type="match status" value="1"/>
</dbReference>
<dbReference type="Proteomes" id="UP001501581">
    <property type="component" value="Unassembled WGS sequence"/>
</dbReference>
<proteinExistence type="predicted"/>
<dbReference type="PANTHER" id="PTHR33371:SF4">
    <property type="entry name" value="INTERMEMBRANE PHOSPHOLIPID TRANSPORT SYSTEM BINDING PROTEIN MLAD"/>
    <property type="match status" value="1"/>
</dbReference>
<keyword evidence="1" id="KW-0472">Membrane</keyword>
<feature type="domain" description="Mce/MlaD" evidence="2">
    <location>
        <begin position="44"/>
        <end position="120"/>
    </location>
</feature>
<gene>
    <name evidence="3" type="ORF">GCM10009668_36130</name>
</gene>
<dbReference type="PANTHER" id="PTHR33371">
    <property type="entry name" value="INTERMEMBRANE PHOSPHOLIPID TRANSPORT SYSTEM BINDING PROTEIN MLAD-RELATED"/>
    <property type="match status" value="1"/>
</dbReference>
<keyword evidence="1" id="KW-0812">Transmembrane</keyword>
<name>A0ABN1U1P9_9ACTN</name>
<sequence length="432" mass="44861">MSETLGKRPLAPRITVLSIVVLCIVGFIYLWNGTGGPTPGLAGPYRVSFAADDIKNLRPAGDVRIAGVLVGRVTEQRNEDGKAVVDLEIDDEFAPLHEGATVRVGMKSVIGQSYVAIVDGTGKELDGGTTLSGASVIDPVDIDEVVGTFDAPTKKALAGLLGSLDPATANTAEDIDALLAGVGMIGREGYTAVDAIAAQSKDLTALVNESTKILAALNTGRDQLGSLVSNAQRLTHATAGQSENLEASVRKLPGLVNAAGRATGTLDGLATDLSPVAADLDRSAEPLSAALADLPPITTSLRSLLEPMDSSLGRSQSTLEQVPALASMVSDIAPDVDTLLANANPMVQYLAPYGVDIGSFFGNFGGTFDLPLENGVKAVRLAPLFSAYTVRNNPLNLMAIDPLHWNNPYPAPMTADKPGPGSGVYPKIEKEK</sequence>
<evidence type="ECO:0000313" key="3">
    <source>
        <dbReference type="EMBL" id="GAA1111598.1"/>
    </source>
</evidence>
<evidence type="ECO:0000259" key="2">
    <source>
        <dbReference type="Pfam" id="PF02470"/>
    </source>
</evidence>
<evidence type="ECO:0000313" key="4">
    <source>
        <dbReference type="Proteomes" id="UP001501581"/>
    </source>
</evidence>
<accession>A0ABN1U1P9</accession>
<dbReference type="RefSeq" id="WP_343996271.1">
    <property type="nucleotide sequence ID" value="NZ_BAAALG010000013.1"/>
</dbReference>
<dbReference type="InterPro" id="IPR052336">
    <property type="entry name" value="MlaD_Phospholipid_Transporter"/>
</dbReference>
<dbReference type="InterPro" id="IPR003399">
    <property type="entry name" value="Mce/MlaD"/>
</dbReference>
<reference evidence="3 4" key="1">
    <citation type="journal article" date="2019" name="Int. J. Syst. Evol. Microbiol.">
        <title>The Global Catalogue of Microorganisms (GCM) 10K type strain sequencing project: providing services to taxonomists for standard genome sequencing and annotation.</title>
        <authorList>
            <consortium name="The Broad Institute Genomics Platform"/>
            <consortium name="The Broad Institute Genome Sequencing Center for Infectious Disease"/>
            <person name="Wu L."/>
            <person name="Ma J."/>
        </authorList>
    </citation>
    <scope>NUCLEOTIDE SEQUENCE [LARGE SCALE GENOMIC DNA]</scope>
    <source>
        <strain evidence="3 4">JCM 13008</strain>
    </source>
</reference>
<keyword evidence="4" id="KW-1185">Reference proteome</keyword>
<organism evidence="3 4">
    <name type="scientific">Nocardioides dubius</name>
    <dbReference type="NCBI Taxonomy" id="317019"/>
    <lineage>
        <taxon>Bacteria</taxon>
        <taxon>Bacillati</taxon>
        <taxon>Actinomycetota</taxon>
        <taxon>Actinomycetes</taxon>
        <taxon>Propionibacteriales</taxon>
        <taxon>Nocardioidaceae</taxon>
        <taxon>Nocardioides</taxon>
    </lineage>
</organism>